<gene>
    <name evidence="2" type="ORF">TNCT_514461</name>
</gene>
<organism evidence="2 3">
    <name type="scientific">Trichonephila clavata</name>
    <name type="common">Joro spider</name>
    <name type="synonym">Nephila clavata</name>
    <dbReference type="NCBI Taxonomy" id="2740835"/>
    <lineage>
        <taxon>Eukaryota</taxon>
        <taxon>Metazoa</taxon>
        <taxon>Ecdysozoa</taxon>
        <taxon>Arthropoda</taxon>
        <taxon>Chelicerata</taxon>
        <taxon>Arachnida</taxon>
        <taxon>Araneae</taxon>
        <taxon>Araneomorphae</taxon>
        <taxon>Entelegynae</taxon>
        <taxon>Araneoidea</taxon>
        <taxon>Nephilidae</taxon>
        <taxon>Trichonephila</taxon>
    </lineage>
</organism>
<sequence>MVLLVWMCFSIRFLFFSHWDILLLPPILILLDEFHKNIQDHEQLPGDWNSEAIGRHMQEDSKFKEQRENFASFDISTDHDPGRITKNRNKISSQFKLDYSKKN</sequence>
<feature type="signal peptide" evidence="1">
    <location>
        <begin position="1"/>
        <end position="16"/>
    </location>
</feature>
<evidence type="ECO:0000313" key="2">
    <source>
        <dbReference type="EMBL" id="GFQ66712.1"/>
    </source>
</evidence>
<reference evidence="2" key="1">
    <citation type="submission" date="2020-07" db="EMBL/GenBank/DDBJ databases">
        <title>Multicomponent nature underlies the extraordinary mechanical properties of spider dragline silk.</title>
        <authorList>
            <person name="Kono N."/>
            <person name="Nakamura H."/>
            <person name="Mori M."/>
            <person name="Yoshida Y."/>
            <person name="Ohtoshi R."/>
            <person name="Malay A.D."/>
            <person name="Moran D.A.P."/>
            <person name="Tomita M."/>
            <person name="Numata K."/>
            <person name="Arakawa K."/>
        </authorList>
    </citation>
    <scope>NUCLEOTIDE SEQUENCE</scope>
</reference>
<comment type="caution">
    <text evidence="2">The sequence shown here is derived from an EMBL/GenBank/DDBJ whole genome shotgun (WGS) entry which is preliminary data.</text>
</comment>
<name>A0A8X6F0P6_TRICU</name>
<feature type="chain" id="PRO_5036474024" evidence="1">
    <location>
        <begin position="17"/>
        <end position="103"/>
    </location>
</feature>
<dbReference type="EMBL" id="BMAO01000410">
    <property type="protein sequence ID" value="GFQ66712.1"/>
    <property type="molecule type" value="Genomic_DNA"/>
</dbReference>
<keyword evidence="1" id="KW-0732">Signal</keyword>
<accession>A0A8X6F0P6</accession>
<evidence type="ECO:0000256" key="1">
    <source>
        <dbReference type="SAM" id="SignalP"/>
    </source>
</evidence>
<keyword evidence="3" id="KW-1185">Reference proteome</keyword>
<proteinExistence type="predicted"/>
<dbReference type="AlphaFoldDB" id="A0A8X6F0P6"/>
<dbReference type="Proteomes" id="UP000887116">
    <property type="component" value="Unassembled WGS sequence"/>
</dbReference>
<protein>
    <submittedName>
        <fullName evidence="2">Uncharacterized protein</fullName>
    </submittedName>
</protein>
<evidence type="ECO:0000313" key="3">
    <source>
        <dbReference type="Proteomes" id="UP000887116"/>
    </source>
</evidence>